<accession>T1F7Q2</accession>
<dbReference type="InterPro" id="IPR036116">
    <property type="entry name" value="FN3_sf"/>
</dbReference>
<dbReference type="CTD" id="20204851"/>
<reference evidence="3" key="1">
    <citation type="submission" date="2012-12" db="EMBL/GenBank/DDBJ databases">
        <authorList>
            <person name="Hellsten U."/>
            <person name="Grimwood J."/>
            <person name="Chapman J.A."/>
            <person name="Shapiro H."/>
            <person name="Aerts A."/>
            <person name="Otillar R.P."/>
            <person name="Terry A.Y."/>
            <person name="Boore J.L."/>
            <person name="Simakov O."/>
            <person name="Marletaz F."/>
            <person name="Cho S.-J."/>
            <person name="Edsinger-Gonzales E."/>
            <person name="Havlak P."/>
            <person name="Kuo D.-H."/>
            <person name="Larsson T."/>
            <person name="Lv J."/>
            <person name="Arendt D."/>
            <person name="Savage R."/>
            <person name="Osoegawa K."/>
            <person name="de Jong P."/>
            <person name="Lindberg D.R."/>
            <person name="Seaver E.C."/>
            <person name="Weisblat D.A."/>
            <person name="Putnam N.H."/>
            <person name="Grigoriev I.V."/>
            <person name="Rokhsar D.S."/>
        </authorList>
    </citation>
    <scope>NUCLEOTIDE SEQUENCE</scope>
</reference>
<name>T1F7Q2_HELRO</name>
<proteinExistence type="predicted"/>
<dbReference type="Proteomes" id="UP000015101">
    <property type="component" value="Unassembled WGS sequence"/>
</dbReference>
<dbReference type="SUPFAM" id="SSF49265">
    <property type="entry name" value="Fibronectin type III"/>
    <property type="match status" value="1"/>
</dbReference>
<dbReference type="GeneID" id="20204851"/>
<reference evidence="2" key="3">
    <citation type="submission" date="2015-06" db="UniProtKB">
        <authorList>
            <consortium name="EnsemblMetazoa"/>
        </authorList>
    </citation>
    <scope>IDENTIFICATION</scope>
</reference>
<evidence type="ECO:0000313" key="1">
    <source>
        <dbReference type="EMBL" id="ESO02760.1"/>
    </source>
</evidence>
<dbReference type="InParanoid" id="T1F7Q2"/>
<dbReference type="EMBL" id="AMQM01004839">
    <property type="status" value="NOT_ANNOTATED_CDS"/>
    <property type="molecule type" value="Genomic_DNA"/>
</dbReference>
<evidence type="ECO:0000313" key="2">
    <source>
        <dbReference type="EnsemblMetazoa" id="HelroP174166"/>
    </source>
</evidence>
<reference evidence="1 3" key="2">
    <citation type="journal article" date="2013" name="Nature">
        <title>Insights into bilaterian evolution from three spiralian genomes.</title>
        <authorList>
            <person name="Simakov O."/>
            <person name="Marletaz F."/>
            <person name="Cho S.J."/>
            <person name="Edsinger-Gonzales E."/>
            <person name="Havlak P."/>
            <person name="Hellsten U."/>
            <person name="Kuo D.H."/>
            <person name="Larsson T."/>
            <person name="Lv J."/>
            <person name="Arendt D."/>
            <person name="Savage R."/>
            <person name="Osoegawa K."/>
            <person name="de Jong P."/>
            <person name="Grimwood J."/>
            <person name="Chapman J.A."/>
            <person name="Shapiro H."/>
            <person name="Aerts A."/>
            <person name="Otillar R.P."/>
            <person name="Terry A.Y."/>
            <person name="Boore J.L."/>
            <person name="Grigoriev I.V."/>
            <person name="Lindberg D.R."/>
            <person name="Seaver E.C."/>
            <person name="Weisblat D.A."/>
            <person name="Putnam N.H."/>
            <person name="Rokhsar D.S."/>
        </authorList>
    </citation>
    <scope>NUCLEOTIDE SEQUENCE</scope>
</reference>
<dbReference type="RefSeq" id="XP_009018974.1">
    <property type="nucleotide sequence ID" value="XM_009020726.1"/>
</dbReference>
<dbReference type="EnsemblMetazoa" id="HelroT174166">
    <property type="protein sequence ID" value="HelroP174166"/>
    <property type="gene ID" value="HelroG174166"/>
</dbReference>
<dbReference type="AlphaFoldDB" id="T1F7Q2"/>
<dbReference type="InterPro" id="IPR013783">
    <property type="entry name" value="Ig-like_fold"/>
</dbReference>
<dbReference type="EMBL" id="KB096716">
    <property type="protein sequence ID" value="ESO02760.1"/>
    <property type="molecule type" value="Genomic_DNA"/>
</dbReference>
<sequence length="131" mass="14843">MWAKFFNFDVSSAVHKASDRVLLIGLGYKIRHSTSLTTHQTKWQTLKTSANHRNLTLENVDFNKPLYVCVVCFNNAGDAHCSDPVHLAPNDLQNSHNFLAPDDDDDQEPDRGEIAIEVAKFECKKIPTHHE</sequence>
<gene>
    <name evidence="2" type="primary">20204851</name>
    <name evidence="1" type="ORF">HELRODRAFT_174166</name>
</gene>
<dbReference type="HOGENOM" id="CLU_1929841_0_0_1"/>
<dbReference type="KEGG" id="hro:HELRODRAFT_174166"/>
<organism evidence="2 3">
    <name type="scientific">Helobdella robusta</name>
    <name type="common">Californian leech</name>
    <dbReference type="NCBI Taxonomy" id="6412"/>
    <lineage>
        <taxon>Eukaryota</taxon>
        <taxon>Metazoa</taxon>
        <taxon>Spiralia</taxon>
        <taxon>Lophotrochozoa</taxon>
        <taxon>Annelida</taxon>
        <taxon>Clitellata</taxon>
        <taxon>Hirudinea</taxon>
        <taxon>Rhynchobdellida</taxon>
        <taxon>Glossiphoniidae</taxon>
        <taxon>Helobdella</taxon>
    </lineage>
</organism>
<keyword evidence="3" id="KW-1185">Reference proteome</keyword>
<evidence type="ECO:0000313" key="3">
    <source>
        <dbReference type="Proteomes" id="UP000015101"/>
    </source>
</evidence>
<dbReference type="Gene3D" id="2.60.40.10">
    <property type="entry name" value="Immunoglobulins"/>
    <property type="match status" value="1"/>
</dbReference>
<protein>
    <submittedName>
        <fullName evidence="1 2">Uncharacterized protein</fullName>
    </submittedName>
</protein>